<feature type="transmembrane region" description="Helical" evidence="1">
    <location>
        <begin position="12"/>
        <end position="29"/>
    </location>
</feature>
<sequence>MSRFNKPILTPLFLFAAAGCLFGLYSGLYDPSFNNYLSQVHNIDEVARGALEFPRELPGFLCAFIFSLFMFLADTRIAALTALLVALSLWGQGWLSPNMTMVVIWMLIWSTGAHVYMVVKSSIALRLADKGREGKLMGDLGALEAFGLLIGMVLVYFGVSVYNFSFPVIFGLAGIFTFIAALLLYRIKPEPVQKPNRKLLLKRKYSLFYLINMIFGARKQVFLTFAPWVLIKLFHCGVGTFALLGIIATLIGLVFRPLLGRAIDAWGERTVLSIDAVLVTTLCLLYAFAQKLFPDSIAVIIIMICFVADQVLFAITMARVTYLNRIVDSAGDVAPSISMGITLDHAVSMTVPLAGGLLWSALGYQAVFIAAGMMGVMSLIVARFIPPNALPVQGPGKNSS</sequence>
<feature type="transmembrane region" description="Helical" evidence="1">
    <location>
        <begin position="78"/>
        <end position="95"/>
    </location>
</feature>
<protein>
    <recommendedName>
        <fullName evidence="3">MFS transporter</fullName>
    </recommendedName>
</protein>
<feature type="transmembrane region" description="Helical" evidence="1">
    <location>
        <begin position="164"/>
        <end position="185"/>
    </location>
</feature>
<evidence type="ECO:0008006" key="3">
    <source>
        <dbReference type="Google" id="ProtNLM"/>
    </source>
</evidence>
<feature type="transmembrane region" description="Helical" evidence="1">
    <location>
        <begin position="140"/>
        <end position="158"/>
    </location>
</feature>
<keyword evidence="1" id="KW-0472">Membrane</keyword>
<reference evidence="2" key="1">
    <citation type="journal article" date="2015" name="Proc. Natl. Acad. Sci. U.S.A.">
        <title>Networks of energetic and metabolic interactions define dynamics in microbial communities.</title>
        <authorList>
            <person name="Embree M."/>
            <person name="Liu J.K."/>
            <person name="Al-Bassam M.M."/>
            <person name="Zengler K."/>
        </authorList>
    </citation>
    <scope>NUCLEOTIDE SEQUENCE</scope>
</reference>
<comment type="caution">
    <text evidence="2">The sequence shown here is derived from an EMBL/GenBank/DDBJ whole genome shotgun (WGS) entry which is preliminary data.</text>
</comment>
<feature type="transmembrane region" description="Helical" evidence="1">
    <location>
        <begin position="296"/>
        <end position="315"/>
    </location>
</feature>
<feature type="transmembrane region" description="Helical" evidence="1">
    <location>
        <begin position="366"/>
        <end position="385"/>
    </location>
</feature>
<accession>A0A0W8E169</accession>
<dbReference type="InterPro" id="IPR011701">
    <property type="entry name" value="MFS"/>
</dbReference>
<dbReference type="PANTHER" id="PTHR23526:SF2">
    <property type="entry name" value="MAJOR FACILITATOR SUPERFAMILY (MFS) PROFILE DOMAIN-CONTAINING PROTEIN"/>
    <property type="match status" value="1"/>
</dbReference>
<organism evidence="2">
    <name type="scientific">hydrocarbon metagenome</name>
    <dbReference type="NCBI Taxonomy" id="938273"/>
    <lineage>
        <taxon>unclassified sequences</taxon>
        <taxon>metagenomes</taxon>
        <taxon>ecological metagenomes</taxon>
    </lineage>
</organism>
<dbReference type="InterPro" id="IPR052528">
    <property type="entry name" value="Sugar_transport-like"/>
</dbReference>
<dbReference type="AlphaFoldDB" id="A0A0W8E169"/>
<gene>
    <name evidence="2" type="ORF">ASZ90_020254</name>
</gene>
<dbReference type="SUPFAM" id="SSF103473">
    <property type="entry name" value="MFS general substrate transporter"/>
    <property type="match status" value="1"/>
</dbReference>
<evidence type="ECO:0000256" key="1">
    <source>
        <dbReference type="SAM" id="Phobius"/>
    </source>
</evidence>
<feature type="transmembrane region" description="Helical" evidence="1">
    <location>
        <begin position="57"/>
        <end position="73"/>
    </location>
</feature>
<dbReference type="PANTHER" id="PTHR23526">
    <property type="entry name" value="INTEGRAL MEMBRANE TRANSPORT PROTEIN-RELATED"/>
    <property type="match status" value="1"/>
</dbReference>
<dbReference type="GO" id="GO:0022857">
    <property type="term" value="F:transmembrane transporter activity"/>
    <property type="evidence" value="ECO:0007669"/>
    <property type="project" value="InterPro"/>
</dbReference>
<feature type="transmembrane region" description="Helical" evidence="1">
    <location>
        <begin position="206"/>
        <end position="231"/>
    </location>
</feature>
<feature type="transmembrane region" description="Helical" evidence="1">
    <location>
        <begin position="271"/>
        <end position="290"/>
    </location>
</feature>
<evidence type="ECO:0000313" key="2">
    <source>
        <dbReference type="EMBL" id="KUG02372.1"/>
    </source>
</evidence>
<feature type="transmembrane region" description="Helical" evidence="1">
    <location>
        <begin position="101"/>
        <end position="119"/>
    </location>
</feature>
<keyword evidence="1" id="KW-1133">Transmembrane helix</keyword>
<dbReference type="InterPro" id="IPR036259">
    <property type="entry name" value="MFS_trans_sf"/>
</dbReference>
<dbReference type="EMBL" id="LNQE01001921">
    <property type="protein sequence ID" value="KUG02372.1"/>
    <property type="molecule type" value="Genomic_DNA"/>
</dbReference>
<dbReference type="Gene3D" id="1.20.1250.20">
    <property type="entry name" value="MFS general substrate transporter like domains"/>
    <property type="match status" value="2"/>
</dbReference>
<proteinExistence type="predicted"/>
<feature type="transmembrane region" description="Helical" evidence="1">
    <location>
        <begin position="237"/>
        <end position="259"/>
    </location>
</feature>
<dbReference type="PROSITE" id="PS51257">
    <property type="entry name" value="PROKAR_LIPOPROTEIN"/>
    <property type="match status" value="1"/>
</dbReference>
<keyword evidence="1" id="KW-0812">Transmembrane</keyword>
<name>A0A0W8E169_9ZZZZ</name>
<dbReference type="Pfam" id="PF07690">
    <property type="entry name" value="MFS_1"/>
    <property type="match status" value="1"/>
</dbReference>